<organism evidence="3 4">
    <name type="scientific">Sparassis crispa</name>
    <dbReference type="NCBI Taxonomy" id="139825"/>
    <lineage>
        <taxon>Eukaryota</taxon>
        <taxon>Fungi</taxon>
        <taxon>Dikarya</taxon>
        <taxon>Basidiomycota</taxon>
        <taxon>Agaricomycotina</taxon>
        <taxon>Agaricomycetes</taxon>
        <taxon>Polyporales</taxon>
        <taxon>Sparassidaceae</taxon>
        <taxon>Sparassis</taxon>
    </lineage>
</organism>
<dbReference type="Proteomes" id="UP000287166">
    <property type="component" value="Unassembled WGS sequence"/>
</dbReference>
<protein>
    <submittedName>
        <fullName evidence="3">Uncharacterized protein</fullName>
    </submittedName>
</protein>
<dbReference type="InterPro" id="IPR036291">
    <property type="entry name" value="NAD(P)-bd_dom_sf"/>
</dbReference>
<dbReference type="Gene3D" id="3.40.50.720">
    <property type="entry name" value="NAD(P)-binding Rossmann-like Domain"/>
    <property type="match status" value="1"/>
</dbReference>
<reference evidence="3 4" key="1">
    <citation type="journal article" date="2018" name="Sci. Rep.">
        <title>Genome sequence of the cauliflower mushroom Sparassis crispa (Hanabiratake) and its association with beneficial usage.</title>
        <authorList>
            <person name="Kiyama R."/>
            <person name="Furutani Y."/>
            <person name="Kawaguchi K."/>
            <person name="Nakanishi T."/>
        </authorList>
    </citation>
    <scope>NUCLEOTIDE SEQUENCE [LARGE SCALE GENOMIC DNA]</scope>
</reference>
<dbReference type="EMBL" id="BFAD01000002">
    <property type="protein sequence ID" value="GBE78896.1"/>
    <property type="molecule type" value="Genomic_DNA"/>
</dbReference>
<evidence type="ECO:0000256" key="2">
    <source>
        <dbReference type="ARBA" id="ARBA00023002"/>
    </source>
</evidence>
<comment type="caution">
    <text evidence="3">The sequence shown here is derived from an EMBL/GenBank/DDBJ whole genome shotgun (WGS) entry which is preliminary data.</text>
</comment>
<dbReference type="PANTHER" id="PTHR47706:SF9">
    <property type="entry name" value="NMRA-LIKE DOMAIN-CONTAINING PROTEIN-RELATED"/>
    <property type="match status" value="1"/>
</dbReference>
<dbReference type="OrthoDB" id="5283654at2759"/>
<accession>A0A401G9N7</accession>
<keyword evidence="2" id="KW-0560">Oxidoreductase</keyword>
<keyword evidence="1" id="KW-0521">NADP</keyword>
<evidence type="ECO:0000313" key="3">
    <source>
        <dbReference type="EMBL" id="GBE78896.1"/>
    </source>
</evidence>
<dbReference type="SUPFAM" id="SSF51735">
    <property type="entry name" value="NAD(P)-binding Rossmann-fold domains"/>
    <property type="match status" value="1"/>
</dbReference>
<dbReference type="RefSeq" id="XP_027609809.1">
    <property type="nucleotide sequence ID" value="XM_027754008.1"/>
</dbReference>
<evidence type="ECO:0000256" key="1">
    <source>
        <dbReference type="ARBA" id="ARBA00022857"/>
    </source>
</evidence>
<gene>
    <name evidence="3" type="ORF">SCP_0200930</name>
</gene>
<dbReference type="GeneID" id="38775813"/>
<dbReference type="InParanoid" id="A0A401G9N7"/>
<dbReference type="Gene3D" id="3.90.25.10">
    <property type="entry name" value="UDP-galactose 4-epimerase, domain 1"/>
    <property type="match status" value="1"/>
</dbReference>
<dbReference type="InterPro" id="IPR051609">
    <property type="entry name" value="NmrA/Isoflavone_reductase-like"/>
</dbReference>
<dbReference type="GO" id="GO:0016491">
    <property type="term" value="F:oxidoreductase activity"/>
    <property type="evidence" value="ECO:0007669"/>
    <property type="project" value="UniProtKB-KW"/>
</dbReference>
<dbReference type="AlphaFoldDB" id="A0A401G9N7"/>
<evidence type="ECO:0000313" key="4">
    <source>
        <dbReference type="Proteomes" id="UP000287166"/>
    </source>
</evidence>
<sequence length="274" mass="30652">MLLGDAQALAAKGAELRQVSETDPFPSLLKVLEGVNVVVNLLPGGASRDLMDALIQAVVQRHVKVYFPTEFGVDRRKDYWAWSQRESADKNAHDRKTRDLGQGKLKFVDVYSGLFLEMYFASFFGFDHNTYTSLGTRDKKITFTSKADIGRALAELSILVLTPAISARVPDQIRISGSAISFTDARDIVQRVRREFGNISEVSLKGVDLETTRKGVQESLANNSNFSPIPLLHLTLNEGQIDFSDNDNELVNPNQSVWKWKTVEDLTRERKGFA</sequence>
<keyword evidence="4" id="KW-1185">Reference proteome</keyword>
<name>A0A401G9N7_9APHY</name>
<proteinExistence type="predicted"/>
<dbReference type="PANTHER" id="PTHR47706">
    <property type="entry name" value="NMRA-LIKE FAMILY PROTEIN"/>
    <property type="match status" value="1"/>
</dbReference>